<dbReference type="Pfam" id="PF02798">
    <property type="entry name" value="GST_N"/>
    <property type="match status" value="1"/>
</dbReference>
<dbReference type="InterPro" id="IPR010987">
    <property type="entry name" value="Glutathione-S-Trfase_C-like"/>
</dbReference>
<evidence type="ECO:0000313" key="4">
    <source>
        <dbReference type="EMBL" id="AUH64007.1"/>
    </source>
</evidence>
<dbReference type="Proteomes" id="UP000234530">
    <property type="component" value="Chromosome"/>
</dbReference>
<dbReference type="Gene3D" id="1.20.1050.10">
    <property type="match status" value="1"/>
</dbReference>
<dbReference type="InterPro" id="IPR040079">
    <property type="entry name" value="Glutathione_S-Trfase"/>
</dbReference>
<evidence type="ECO:0000259" key="2">
    <source>
        <dbReference type="PROSITE" id="PS50404"/>
    </source>
</evidence>
<dbReference type="SFLD" id="SFLDS00019">
    <property type="entry name" value="Glutathione_Transferase_(cytos"/>
    <property type="match status" value="1"/>
</dbReference>
<evidence type="ECO:0000256" key="1">
    <source>
        <dbReference type="RuleBase" id="RU003494"/>
    </source>
</evidence>
<evidence type="ECO:0000313" key="5">
    <source>
        <dbReference type="Proteomes" id="UP000234530"/>
    </source>
</evidence>
<organism evidence="4 5">
    <name type="scientific">Paracoccus zhejiangensis</name>
    <dbReference type="NCBI Taxonomy" id="1077935"/>
    <lineage>
        <taxon>Bacteria</taxon>
        <taxon>Pseudomonadati</taxon>
        <taxon>Pseudomonadota</taxon>
        <taxon>Alphaproteobacteria</taxon>
        <taxon>Rhodobacterales</taxon>
        <taxon>Paracoccaceae</taxon>
        <taxon>Paracoccus</taxon>
    </lineage>
</organism>
<keyword evidence="5" id="KW-1185">Reference proteome</keyword>
<dbReference type="Gene3D" id="3.40.30.10">
    <property type="entry name" value="Glutaredoxin"/>
    <property type="match status" value="1"/>
</dbReference>
<accession>A0A2H5EXJ9</accession>
<reference evidence="4 5" key="1">
    <citation type="journal article" date="2013" name="Antonie Van Leeuwenhoek">
        <title>Paracoccus zhejiangensis sp. nov., isolated from activated sludge in wastewater-treatment system.</title>
        <authorList>
            <person name="Wu Z.G."/>
            <person name="Zhang D.F."/>
            <person name="Liu Y.L."/>
            <person name="Wang F."/>
            <person name="Jiang X."/>
            <person name="Li C."/>
            <person name="Li S.P."/>
            <person name="Hong Q."/>
            <person name="Li W.J."/>
        </authorList>
    </citation>
    <scope>NUCLEOTIDE SEQUENCE [LARGE SCALE GENOMIC DNA]</scope>
    <source>
        <strain evidence="4 5">J6</strain>
    </source>
</reference>
<dbReference type="SUPFAM" id="SSF52833">
    <property type="entry name" value="Thioredoxin-like"/>
    <property type="match status" value="1"/>
</dbReference>
<dbReference type="InterPro" id="IPR004046">
    <property type="entry name" value="GST_C"/>
</dbReference>
<dbReference type="PANTHER" id="PTHR44051:SF8">
    <property type="entry name" value="GLUTATHIONE S-TRANSFERASE GSTA"/>
    <property type="match status" value="1"/>
</dbReference>
<dbReference type="FunFam" id="3.40.30.10:FF:000331">
    <property type="entry name" value="Glutathione S-transferase"/>
    <property type="match status" value="1"/>
</dbReference>
<dbReference type="AlphaFoldDB" id="A0A2H5EXJ9"/>
<evidence type="ECO:0000259" key="3">
    <source>
        <dbReference type="PROSITE" id="PS50405"/>
    </source>
</evidence>
<proteinExistence type="inferred from homology"/>
<dbReference type="PROSITE" id="PS50404">
    <property type="entry name" value="GST_NTER"/>
    <property type="match status" value="1"/>
</dbReference>
<dbReference type="InterPro" id="IPR036249">
    <property type="entry name" value="Thioredoxin-like_sf"/>
</dbReference>
<dbReference type="CDD" id="cd03046">
    <property type="entry name" value="GST_N_GTT1_like"/>
    <property type="match status" value="1"/>
</dbReference>
<dbReference type="PANTHER" id="PTHR44051">
    <property type="entry name" value="GLUTATHIONE S-TRANSFERASE-RELATED"/>
    <property type="match status" value="1"/>
</dbReference>
<dbReference type="CDD" id="cd03207">
    <property type="entry name" value="GST_C_8"/>
    <property type="match status" value="1"/>
</dbReference>
<dbReference type="OrthoDB" id="9811242at2"/>
<name>A0A2H5EXJ9_9RHOB</name>
<dbReference type="Pfam" id="PF00043">
    <property type="entry name" value="GST_C"/>
    <property type="match status" value="1"/>
</dbReference>
<dbReference type="GO" id="GO:0016740">
    <property type="term" value="F:transferase activity"/>
    <property type="evidence" value="ECO:0007669"/>
    <property type="project" value="UniProtKB-KW"/>
</dbReference>
<dbReference type="InterPro" id="IPR004045">
    <property type="entry name" value="Glutathione_S-Trfase_N"/>
</dbReference>
<dbReference type="KEGG" id="pzh:CX676_07375"/>
<protein>
    <submittedName>
        <fullName evidence="4">Glutathione S-transferase</fullName>
    </submittedName>
</protein>
<dbReference type="RefSeq" id="WP_101752048.1">
    <property type="nucleotide sequence ID" value="NZ_CP025430.1"/>
</dbReference>
<feature type="domain" description="GST N-terminal" evidence="2">
    <location>
        <begin position="5"/>
        <end position="89"/>
    </location>
</feature>
<dbReference type="SUPFAM" id="SSF47616">
    <property type="entry name" value="GST C-terminal domain-like"/>
    <property type="match status" value="1"/>
</dbReference>
<feature type="domain" description="GST C-terminal" evidence="3">
    <location>
        <begin position="89"/>
        <end position="220"/>
    </location>
</feature>
<dbReference type="EMBL" id="CP025430">
    <property type="protein sequence ID" value="AUH64007.1"/>
    <property type="molecule type" value="Genomic_DNA"/>
</dbReference>
<comment type="similarity">
    <text evidence="1">Belongs to the GST superfamily.</text>
</comment>
<dbReference type="SFLD" id="SFLDG00358">
    <property type="entry name" value="Main_(cytGST)"/>
    <property type="match status" value="1"/>
</dbReference>
<keyword evidence="4" id="KW-0808">Transferase</keyword>
<dbReference type="InterPro" id="IPR036282">
    <property type="entry name" value="Glutathione-S-Trfase_C_sf"/>
</dbReference>
<gene>
    <name evidence="4" type="ORF">CX676_07375</name>
</gene>
<sequence length="221" mass="24209">MTRAPVTIVTYDWVPPFAQGYVREIRARWAAEEAGIPYRIETVPVSPKSAAHREMQPFEQVPVLKDGDLTLFESGAIALYLAEGTALLPESRRAEVTQWLIAALNSVEPQVMAWVTAGLFDKDEAAAERAMKRLQPRLAQLAAALEGRDWLVGDTFSVADLMMVEVLRGAGDDGALDDHPVLKAYVARATARPGFKKAMADHMAHWTDADRAKAEKQGAPA</sequence>
<dbReference type="PROSITE" id="PS50405">
    <property type="entry name" value="GST_CTER"/>
    <property type="match status" value="1"/>
</dbReference>